<accession>A0A328WMN0</accession>
<name>A0A328WMN0_9FLAO</name>
<keyword evidence="1" id="KW-0472">Membrane</keyword>
<keyword evidence="1" id="KW-1133">Transmembrane helix</keyword>
<feature type="transmembrane region" description="Helical" evidence="1">
    <location>
        <begin position="6"/>
        <end position="22"/>
    </location>
</feature>
<sequence length="88" mass="10589">MNQSLIILFILINLFLILFFKRKNSKKEKEHLYRVFCIQDQLISEKNKKDKMNDSINNLAELEETTQQKLNAIQLKLEFLHLFSKTNF</sequence>
<dbReference type="AlphaFoldDB" id="A0A328WMN0"/>
<dbReference type="Proteomes" id="UP000249518">
    <property type="component" value="Unassembled WGS sequence"/>
</dbReference>
<keyword evidence="3" id="KW-1185">Reference proteome</keyword>
<reference evidence="2 3" key="1">
    <citation type="submission" date="2018-06" db="EMBL/GenBank/DDBJ databases">
        <title>Genomic Encyclopedia of Type Strains, Phase III (KMG-III): the genomes of soil and plant-associated and newly described type strains.</title>
        <authorList>
            <person name="Whitman W."/>
        </authorList>
    </citation>
    <scope>NUCLEOTIDE SEQUENCE [LARGE SCALE GENOMIC DNA]</scope>
    <source>
        <strain evidence="2 3">CGMCC 1.12504</strain>
    </source>
</reference>
<protein>
    <submittedName>
        <fullName evidence="2">Uncharacterized protein</fullName>
    </submittedName>
</protein>
<proteinExistence type="predicted"/>
<gene>
    <name evidence="2" type="ORF">B0I10_10874</name>
</gene>
<organism evidence="2 3">
    <name type="scientific">Flavobacterium lacus</name>
    <dbReference type="NCBI Taxonomy" id="1353778"/>
    <lineage>
        <taxon>Bacteria</taxon>
        <taxon>Pseudomonadati</taxon>
        <taxon>Bacteroidota</taxon>
        <taxon>Flavobacteriia</taxon>
        <taxon>Flavobacteriales</taxon>
        <taxon>Flavobacteriaceae</taxon>
        <taxon>Flavobacterium</taxon>
    </lineage>
</organism>
<dbReference type="OrthoDB" id="9852800at2"/>
<evidence type="ECO:0000313" key="2">
    <source>
        <dbReference type="EMBL" id="RAR47572.1"/>
    </source>
</evidence>
<evidence type="ECO:0000313" key="3">
    <source>
        <dbReference type="Proteomes" id="UP000249518"/>
    </source>
</evidence>
<dbReference type="EMBL" id="QLSV01000008">
    <property type="protein sequence ID" value="RAR47572.1"/>
    <property type="molecule type" value="Genomic_DNA"/>
</dbReference>
<keyword evidence="1" id="KW-0812">Transmembrane</keyword>
<dbReference type="RefSeq" id="WP_112086251.1">
    <property type="nucleotide sequence ID" value="NZ_QLSV01000008.1"/>
</dbReference>
<evidence type="ECO:0000256" key="1">
    <source>
        <dbReference type="SAM" id="Phobius"/>
    </source>
</evidence>
<comment type="caution">
    <text evidence="2">The sequence shown here is derived from an EMBL/GenBank/DDBJ whole genome shotgun (WGS) entry which is preliminary data.</text>
</comment>